<evidence type="ECO:0000256" key="1">
    <source>
        <dbReference type="SAM" id="SignalP"/>
    </source>
</evidence>
<dbReference type="AlphaFoldDB" id="A0A8S3ZJS3"/>
<comment type="caution">
    <text evidence="2">The sequence shown here is derived from an EMBL/GenBank/DDBJ whole genome shotgun (WGS) entry which is preliminary data.</text>
</comment>
<reference evidence="2" key="1">
    <citation type="submission" date="2021-04" db="EMBL/GenBank/DDBJ databases">
        <authorList>
            <consortium name="Molecular Ecology Group"/>
        </authorList>
    </citation>
    <scope>NUCLEOTIDE SEQUENCE</scope>
</reference>
<organism evidence="2 3">
    <name type="scientific">Candidula unifasciata</name>
    <dbReference type="NCBI Taxonomy" id="100452"/>
    <lineage>
        <taxon>Eukaryota</taxon>
        <taxon>Metazoa</taxon>
        <taxon>Spiralia</taxon>
        <taxon>Lophotrochozoa</taxon>
        <taxon>Mollusca</taxon>
        <taxon>Gastropoda</taxon>
        <taxon>Heterobranchia</taxon>
        <taxon>Euthyneura</taxon>
        <taxon>Panpulmonata</taxon>
        <taxon>Eupulmonata</taxon>
        <taxon>Stylommatophora</taxon>
        <taxon>Helicina</taxon>
        <taxon>Helicoidea</taxon>
        <taxon>Geomitridae</taxon>
        <taxon>Candidula</taxon>
    </lineage>
</organism>
<keyword evidence="3" id="KW-1185">Reference proteome</keyword>
<feature type="signal peptide" evidence="1">
    <location>
        <begin position="1"/>
        <end position="20"/>
    </location>
</feature>
<dbReference type="EMBL" id="CAJHNH020002557">
    <property type="protein sequence ID" value="CAG5127061.1"/>
    <property type="molecule type" value="Genomic_DNA"/>
</dbReference>
<accession>A0A8S3ZJS3</accession>
<feature type="chain" id="PRO_5035722802" evidence="1">
    <location>
        <begin position="21"/>
        <end position="88"/>
    </location>
</feature>
<gene>
    <name evidence="2" type="ORF">CUNI_LOCUS12619</name>
</gene>
<sequence>MFILAARSLVIVCAIFISQSLEWDDIFKKTLNHFQCWTVKRISLVCYRCAKRHSDDFRYFYVNCCSGPDNKFRSYCEDIYTAPPENDG</sequence>
<evidence type="ECO:0000313" key="3">
    <source>
        <dbReference type="Proteomes" id="UP000678393"/>
    </source>
</evidence>
<protein>
    <submittedName>
        <fullName evidence="2">Uncharacterized protein</fullName>
    </submittedName>
</protein>
<name>A0A8S3ZJS3_9EUPU</name>
<proteinExistence type="predicted"/>
<keyword evidence="1" id="KW-0732">Signal</keyword>
<evidence type="ECO:0000313" key="2">
    <source>
        <dbReference type="EMBL" id="CAG5127061.1"/>
    </source>
</evidence>
<dbReference type="Proteomes" id="UP000678393">
    <property type="component" value="Unassembled WGS sequence"/>
</dbReference>